<reference evidence="1 2" key="1">
    <citation type="submission" date="2016-10" db="EMBL/GenBank/DDBJ databases">
        <authorList>
            <person name="de Groot N.N."/>
        </authorList>
    </citation>
    <scope>NUCLEOTIDE SEQUENCE [LARGE SCALE GENOMIC DNA]</scope>
    <source>
        <strain evidence="1 2">DSM 16199</strain>
    </source>
</reference>
<dbReference type="EMBL" id="FOTF01000022">
    <property type="protein sequence ID" value="SFL49089.1"/>
    <property type="molecule type" value="Genomic_DNA"/>
</dbReference>
<sequence>MVDSWIVVQDGTYRYQVNRDYGVGIRSVIFGYLATEVRWD</sequence>
<keyword evidence="2" id="KW-1185">Reference proteome</keyword>
<name>A0A1I4I427_9RHOB</name>
<dbReference type="AlphaFoldDB" id="A0A1I4I427"/>
<protein>
    <submittedName>
        <fullName evidence="1">Uncharacterized protein</fullName>
    </submittedName>
</protein>
<evidence type="ECO:0000313" key="2">
    <source>
        <dbReference type="Proteomes" id="UP000199550"/>
    </source>
</evidence>
<dbReference type="Proteomes" id="UP000199550">
    <property type="component" value="Unassembled WGS sequence"/>
</dbReference>
<gene>
    <name evidence="1" type="ORF">SAMN04488004_12246</name>
</gene>
<organism evidence="1 2">
    <name type="scientific">Loktanella salsilacus</name>
    <dbReference type="NCBI Taxonomy" id="195913"/>
    <lineage>
        <taxon>Bacteria</taxon>
        <taxon>Pseudomonadati</taxon>
        <taxon>Pseudomonadota</taxon>
        <taxon>Alphaproteobacteria</taxon>
        <taxon>Rhodobacterales</taxon>
        <taxon>Roseobacteraceae</taxon>
        <taxon>Loktanella</taxon>
    </lineage>
</organism>
<proteinExistence type="predicted"/>
<accession>A0A1I4I427</accession>
<evidence type="ECO:0000313" key="1">
    <source>
        <dbReference type="EMBL" id="SFL49089.1"/>
    </source>
</evidence>